<reference evidence="3 4" key="1">
    <citation type="submission" date="2014-10" db="EMBL/GenBank/DDBJ databases">
        <title>Draft genome of the hookworm Ancylostoma caninum.</title>
        <authorList>
            <person name="Mitreva M."/>
        </authorList>
    </citation>
    <scope>NUCLEOTIDE SEQUENCE [LARGE SCALE GENOMIC DNA]</scope>
    <source>
        <strain evidence="3 4">Baltimore</strain>
    </source>
</reference>
<sequence>MARGSAPSANTAVAASPAAKLEDCGPGFHAGRERRPADITSQAPRLRYAIDDRGKALSDDRKRNLIVEKLDKGTYKTYSKHVLPLKP</sequence>
<gene>
    <name evidence="3" type="ORF">ANCCAN_06341</name>
</gene>
<name>A0A368GX22_ANCCA</name>
<evidence type="ECO:0000313" key="4">
    <source>
        <dbReference type="Proteomes" id="UP000252519"/>
    </source>
</evidence>
<dbReference type="STRING" id="29170.A0A368GX22"/>
<accession>A0A368GX22</accession>
<dbReference type="Pfam" id="PF23309">
    <property type="entry name" value="DUF7083"/>
    <property type="match status" value="1"/>
</dbReference>
<feature type="domain" description="DUF7083" evidence="2">
    <location>
        <begin position="45"/>
        <end position="86"/>
    </location>
</feature>
<dbReference type="AlphaFoldDB" id="A0A368GX22"/>
<keyword evidence="4" id="KW-1185">Reference proteome</keyword>
<dbReference type="Proteomes" id="UP000252519">
    <property type="component" value="Unassembled WGS sequence"/>
</dbReference>
<protein>
    <recommendedName>
        <fullName evidence="2">DUF7083 domain-containing protein</fullName>
    </recommendedName>
</protein>
<feature type="compositionally biased region" description="Low complexity" evidence="1">
    <location>
        <begin position="1"/>
        <end position="19"/>
    </location>
</feature>
<dbReference type="InterPro" id="IPR055510">
    <property type="entry name" value="DUF7083"/>
</dbReference>
<proteinExistence type="predicted"/>
<feature type="region of interest" description="Disordered" evidence="1">
    <location>
        <begin position="1"/>
        <end position="44"/>
    </location>
</feature>
<evidence type="ECO:0000259" key="2">
    <source>
        <dbReference type="Pfam" id="PF23309"/>
    </source>
</evidence>
<evidence type="ECO:0000313" key="3">
    <source>
        <dbReference type="EMBL" id="RCN47570.1"/>
    </source>
</evidence>
<comment type="caution">
    <text evidence="3">The sequence shown here is derived from an EMBL/GenBank/DDBJ whole genome shotgun (WGS) entry which is preliminary data.</text>
</comment>
<evidence type="ECO:0000256" key="1">
    <source>
        <dbReference type="SAM" id="MobiDB-lite"/>
    </source>
</evidence>
<dbReference type="EMBL" id="JOJR01000060">
    <property type="protein sequence ID" value="RCN47570.1"/>
    <property type="molecule type" value="Genomic_DNA"/>
</dbReference>
<organism evidence="3 4">
    <name type="scientific">Ancylostoma caninum</name>
    <name type="common">Dog hookworm</name>
    <dbReference type="NCBI Taxonomy" id="29170"/>
    <lineage>
        <taxon>Eukaryota</taxon>
        <taxon>Metazoa</taxon>
        <taxon>Ecdysozoa</taxon>
        <taxon>Nematoda</taxon>
        <taxon>Chromadorea</taxon>
        <taxon>Rhabditida</taxon>
        <taxon>Rhabditina</taxon>
        <taxon>Rhabditomorpha</taxon>
        <taxon>Strongyloidea</taxon>
        <taxon>Ancylostomatidae</taxon>
        <taxon>Ancylostomatinae</taxon>
        <taxon>Ancylostoma</taxon>
    </lineage>
</organism>